<dbReference type="Gene3D" id="1.10.10.2670">
    <property type="entry name" value="E3 ubiquitin-protein ligase"/>
    <property type="match status" value="1"/>
</dbReference>
<feature type="region of interest" description="Disordered" evidence="1">
    <location>
        <begin position="71"/>
        <end position="140"/>
    </location>
</feature>
<protein>
    <recommendedName>
        <fullName evidence="2">E3 ubiquitin-protein ligase UBR1-like winged-helix domain-containing protein</fullName>
    </recommendedName>
</protein>
<name>A0AAN6MQ26_9PEZI</name>
<accession>A0AAN6MQ26</accession>
<dbReference type="InterPro" id="IPR042065">
    <property type="entry name" value="E3_ELL-like"/>
</dbReference>
<dbReference type="InterPro" id="IPR036390">
    <property type="entry name" value="WH_DNA-bd_sf"/>
</dbReference>
<feature type="domain" description="E3 ubiquitin-protein ligase UBR1-like winged-helix" evidence="2">
    <location>
        <begin position="223"/>
        <end position="298"/>
    </location>
</feature>
<organism evidence="3 4">
    <name type="scientific">Staphylotrichum tortipilum</name>
    <dbReference type="NCBI Taxonomy" id="2831512"/>
    <lineage>
        <taxon>Eukaryota</taxon>
        <taxon>Fungi</taxon>
        <taxon>Dikarya</taxon>
        <taxon>Ascomycota</taxon>
        <taxon>Pezizomycotina</taxon>
        <taxon>Sordariomycetes</taxon>
        <taxon>Sordariomycetidae</taxon>
        <taxon>Sordariales</taxon>
        <taxon>Chaetomiaceae</taxon>
        <taxon>Staphylotrichum</taxon>
    </lineage>
</organism>
<sequence length="741" mass="79770">MLNISESGMLLESSANPMAGLPAQAFAISLSASVIDDMIACVQNGGDIQLALGSSPKFLFDDSEIRIPKTSDPSGYDLFLTNHENPSSATKLPSPTMSILKVPKRQPKPKLARPSKPAPKNEPAQAPAKSSTAAPEDAAARLQRSLANLAADKRENSAVIVGGLPSSKGGKFNKANSRLLDAHAAASPRSLPPSPALSGIGSPSLLPPGSTSQERVKQHRFPIMHELAAEDLSRQDLFARWDEGTEEEFSQALTKVADFIQETQKYSLKRMCWKDLDIFEYNYARDEDRQKAINNAIRQYDRMRISASDPLWQKLLPKADRGKGICLSKLQAALAKGPTAPAPKQASPSGGDSERDDSAGSGMKKGKGGEPMSRSSSQTSTGKKKLSASEAQAKRMLSTTKKKPAAAAATTIKTAPKSSTTKAAPKAGPAKGGRVLSKEFVSDSGSSDDEVPLSTSMGKPKPAAAKPMQRAAEKPKATEKLKDTLPLKPKPAAAAKPSPREPEKREKEKETIRAQVVAKPIKPSAKRPRDADDDSSSSSGTPLSKRVKPVAKPLTISAGSDKARAGSDASQNSRGASLGVTAAPKTKSTPPVRSSPLGLSPPTNASDMEQDRAALARREQREREQREKEREREQRERDRDRRRDNAVRSSSSSSSATDSSAGSRKRPAMDSLASNKTKRHRPSQETMDLAARFKQSYSRYQQLHRDITALDNPDPSKVTDLLDMHERLSRMKTEIYAAVEA</sequence>
<evidence type="ECO:0000313" key="3">
    <source>
        <dbReference type="EMBL" id="KAK3903893.1"/>
    </source>
</evidence>
<proteinExistence type="predicted"/>
<reference evidence="3" key="1">
    <citation type="journal article" date="2023" name="Mol. Phylogenet. Evol.">
        <title>Genome-scale phylogeny and comparative genomics of the fungal order Sordariales.</title>
        <authorList>
            <person name="Hensen N."/>
            <person name="Bonometti L."/>
            <person name="Westerberg I."/>
            <person name="Brannstrom I.O."/>
            <person name="Guillou S."/>
            <person name="Cros-Aarteil S."/>
            <person name="Calhoun S."/>
            <person name="Haridas S."/>
            <person name="Kuo A."/>
            <person name="Mondo S."/>
            <person name="Pangilinan J."/>
            <person name="Riley R."/>
            <person name="LaButti K."/>
            <person name="Andreopoulos B."/>
            <person name="Lipzen A."/>
            <person name="Chen C."/>
            <person name="Yan M."/>
            <person name="Daum C."/>
            <person name="Ng V."/>
            <person name="Clum A."/>
            <person name="Steindorff A."/>
            <person name="Ohm R.A."/>
            <person name="Martin F."/>
            <person name="Silar P."/>
            <person name="Natvig D.O."/>
            <person name="Lalanne C."/>
            <person name="Gautier V."/>
            <person name="Ament-Velasquez S.L."/>
            <person name="Kruys A."/>
            <person name="Hutchinson M.I."/>
            <person name="Powell A.J."/>
            <person name="Barry K."/>
            <person name="Miller A.N."/>
            <person name="Grigoriev I.V."/>
            <person name="Debuchy R."/>
            <person name="Gladieux P."/>
            <person name="Hiltunen Thoren M."/>
            <person name="Johannesson H."/>
        </authorList>
    </citation>
    <scope>NUCLEOTIDE SEQUENCE</scope>
    <source>
        <strain evidence="3">CBS 103.79</strain>
    </source>
</reference>
<feature type="compositionally biased region" description="Low complexity" evidence="1">
    <location>
        <begin position="647"/>
        <end position="662"/>
    </location>
</feature>
<evidence type="ECO:0000313" key="4">
    <source>
        <dbReference type="Proteomes" id="UP001303889"/>
    </source>
</evidence>
<evidence type="ECO:0000256" key="1">
    <source>
        <dbReference type="SAM" id="MobiDB-lite"/>
    </source>
</evidence>
<comment type="caution">
    <text evidence="3">The sequence shown here is derived from an EMBL/GenBank/DDBJ whole genome shotgun (WGS) entry which is preliminary data.</text>
</comment>
<feature type="region of interest" description="Disordered" evidence="1">
    <location>
        <begin position="185"/>
        <end position="214"/>
    </location>
</feature>
<feature type="compositionally biased region" description="Basic and acidic residues" evidence="1">
    <location>
        <begin position="609"/>
        <end position="646"/>
    </location>
</feature>
<gene>
    <name evidence="3" type="ORF">C8A05DRAFT_14190</name>
</gene>
<reference evidence="3" key="2">
    <citation type="submission" date="2023-05" db="EMBL/GenBank/DDBJ databases">
        <authorList>
            <consortium name="Lawrence Berkeley National Laboratory"/>
            <person name="Steindorff A."/>
            <person name="Hensen N."/>
            <person name="Bonometti L."/>
            <person name="Westerberg I."/>
            <person name="Brannstrom I.O."/>
            <person name="Guillou S."/>
            <person name="Cros-Aarteil S."/>
            <person name="Calhoun S."/>
            <person name="Haridas S."/>
            <person name="Kuo A."/>
            <person name="Mondo S."/>
            <person name="Pangilinan J."/>
            <person name="Riley R."/>
            <person name="Labutti K."/>
            <person name="Andreopoulos B."/>
            <person name="Lipzen A."/>
            <person name="Chen C."/>
            <person name="Yanf M."/>
            <person name="Daum C."/>
            <person name="Ng V."/>
            <person name="Clum A."/>
            <person name="Ohm R."/>
            <person name="Martin F."/>
            <person name="Silar P."/>
            <person name="Natvig D."/>
            <person name="Lalanne C."/>
            <person name="Gautier V."/>
            <person name="Ament-Velasquez S.L."/>
            <person name="Kruys A."/>
            <person name="Hutchinson M.I."/>
            <person name="Powell A.J."/>
            <person name="Barry K."/>
            <person name="Miller A.N."/>
            <person name="Grigoriev I.V."/>
            <person name="Debuchy R."/>
            <person name="Gladieux P."/>
            <person name="Thoren M.H."/>
            <person name="Johannesson H."/>
        </authorList>
    </citation>
    <scope>NUCLEOTIDE SEQUENCE</scope>
    <source>
        <strain evidence="3">CBS 103.79</strain>
    </source>
</reference>
<dbReference type="InterPro" id="IPR055194">
    <property type="entry name" value="UBR1-like_WH"/>
</dbReference>
<feature type="compositionally biased region" description="Low complexity" evidence="1">
    <location>
        <begin position="486"/>
        <end position="497"/>
    </location>
</feature>
<feature type="compositionally biased region" description="Low complexity" evidence="1">
    <location>
        <begin position="196"/>
        <end position="210"/>
    </location>
</feature>
<dbReference type="EMBL" id="MU855424">
    <property type="protein sequence ID" value="KAK3903893.1"/>
    <property type="molecule type" value="Genomic_DNA"/>
</dbReference>
<feature type="compositionally biased region" description="Basic and acidic residues" evidence="1">
    <location>
        <begin position="471"/>
        <end position="485"/>
    </location>
</feature>
<dbReference type="Proteomes" id="UP001303889">
    <property type="component" value="Unassembled WGS sequence"/>
</dbReference>
<evidence type="ECO:0000259" key="2">
    <source>
        <dbReference type="Pfam" id="PF22960"/>
    </source>
</evidence>
<dbReference type="SUPFAM" id="SSF46785">
    <property type="entry name" value="Winged helix' DNA-binding domain"/>
    <property type="match status" value="1"/>
</dbReference>
<keyword evidence="4" id="KW-1185">Reference proteome</keyword>
<feature type="compositionally biased region" description="Low complexity" evidence="1">
    <location>
        <begin position="405"/>
        <end position="433"/>
    </location>
</feature>
<dbReference type="Pfam" id="PF22960">
    <property type="entry name" value="WHD_UBR1"/>
    <property type="match status" value="1"/>
</dbReference>
<feature type="compositionally biased region" description="Polar residues" evidence="1">
    <location>
        <begin position="82"/>
        <end position="97"/>
    </location>
</feature>
<dbReference type="AlphaFoldDB" id="A0AAN6MQ26"/>
<feature type="compositionally biased region" description="Basic and acidic residues" evidence="1">
    <location>
        <begin position="498"/>
        <end position="512"/>
    </location>
</feature>
<feature type="compositionally biased region" description="Basic residues" evidence="1">
    <location>
        <begin position="102"/>
        <end position="113"/>
    </location>
</feature>
<feature type="region of interest" description="Disordered" evidence="1">
    <location>
        <begin position="334"/>
        <end position="686"/>
    </location>
</feature>